<gene>
    <name evidence="1" type="ORF">ABLV49_25890</name>
</gene>
<dbReference type="Pfam" id="PF18180">
    <property type="entry name" value="LD_cluster3"/>
    <property type="match status" value="1"/>
</dbReference>
<protein>
    <submittedName>
        <fullName evidence="1">Uncharacterized protein</fullName>
    </submittedName>
</protein>
<sequence>MGAIFLSASVPTRPPFDTDSRPQEIQAVINALAQVALGRKKLVWGGHPAITPLLWAAAQSVGVEYATAVALFQSRFFKDEDFPQENKHFANVTYVDPVPGDLTNSLKAMRQAMINSTEFDAAVFVGGMEGIRDEYDMFAATWPNATCIPIAQTGGAAYRLALDIGYQPPGDVAPLDFVALLYRELKIRPRQKRELK</sequence>
<evidence type="ECO:0000313" key="1">
    <source>
        <dbReference type="EMBL" id="XBP73275.1"/>
    </source>
</evidence>
<dbReference type="EMBL" id="CP157680">
    <property type="protein sequence ID" value="XBP73275.1"/>
    <property type="molecule type" value="Genomic_DNA"/>
</dbReference>
<proteinExistence type="predicted"/>
<dbReference type="RefSeq" id="WP_349283370.1">
    <property type="nucleotide sequence ID" value="NZ_CBCSCU010000040.1"/>
</dbReference>
<geneLocation type="plasmid" evidence="1">
    <name>p5</name>
</geneLocation>
<dbReference type="AlphaFoldDB" id="A0AAU7M075"/>
<name>A0AAU7M075_9BURK</name>
<dbReference type="InterPro" id="IPR041197">
    <property type="entry name" value="LD_cluster3"/>
</dbReference>
<organism evidence="1">
    <name type="scientific">Polaromonas hydrogenivorans</name>
    <dbReference type="NCBI Taxonomy" id="335476"/>
    <lineage>
        <taxon>Bacteria</taxon>
        <taxon>Pseudomonadati</taxon>
        <taxon>Pseudomonadota</taxon>
        <taxon>Betaproteobacteria</taxon>
        <taxon>Burkholderiales</taxon>
        <taxon>Comamonadaceae</taxon>
        <taxon>Polaromonas</taxon>
    </lineage>
</organism>
<reference evidence="1" key="1">
    <citation type="submission" date="2024-05" db="EMBL/GenBank/DDBJ databases">
        <authorList>
            <person name="Bunk B."/>
            <person name="Swiderski J."/>
            <person name="Sproer C."/>
            <person name="Thiel V."/>
        </authorList>
    </citation>
    <scope>NUCLEOTIDE SEQUENCE</scope>
    <source>
        <strain evidence="1">DSM 17735</strain>
        <plasmid evidence="1">p5</plasmid>
    </source>
</reference>
<accession>A0AAU7M075</accession>
<keyword evidence="1" id="KW-0614">Plasmid</keyword>